<organism evidence="5 6">
    <name type="scientific">Kocuria gwangalliensis</name>
    <dbReference type="NCBI Taxonomy" id="501592"/>
    <lineage>
        <taxon>Bacteria</taxon>
        <taxon>Bacillati</taxon>
        <taxon>Actinomycetota</taxon>
        <taxon>Actinomycetes</taxon>
        <taxon>Micrococcales</taxon>
        <taxon>Micrococcaceae</taxon>
        <taxon>Kocuria</taxon>
    </lineage>
</organism>
<dbReference type="InterPro" id="IPR029028">
    <property type="entry name" value="Alpha/beta_knot_MTases"/>
</dbReference>
<dbReference type="InterPro" id="IPR029026">
    <property type="entry name" value="tRNA_m1G_MTases_N"/>
</dbReference>
<dbReference type="CDD" id="cd18095">
    <property type="entry name" value="SpoU-like_rRNA-MTase"/>
    <property type="match status" value="1"/>
</dbReference>
<accession>A0ABP8WUN3</accession>
<dbReference type="PANTHER" id="PTHR43191">
    <property type="entry name" value="RRNA METHYLTRANSFERASE 3"/>
    <property type="match status" value="1"/>
</dbReference>
<evidence type="ECO:0000313" key="5">
    <source>
        <dbReference type="EMBL" id="GAA4695844.1"/>
    </source>
</evidence>
<evidence type="ECO:0000256" key="2">
    <source>
        <dbReference type="ARBA" id="ARBA00022603"/>
    </source>
</evidence>
<gene>
    <name evidence="5" type="ORF">GCM10025781_11880</name>
</gene>
<keyword evidence="6" id="KW-1185">Reference proteome</keyword>
<comment type="similarity">
    <text evidence="1">Belongs to the class IV-like SAM-binding methyltransferase superfamily. RNA methyltransferase TrmH family.</text>
</comment>
<evidence type="ECO:0000313" key="6">
    <source>
        <dbReference type="Proteomes" id="UP001501446"/>
    </source>
</evidence>
<keyword evidence="3" id="KW-0808">Transferase</keyword>
<dbReference type="InterPro" id="IPR051259">
    <property type="entry name" value="rRNA_Methyltransferase"/>
</dbReference>
<reference evidence="6" key="1">
    <citation type="journal article" date="2019" name="Int. J. Syst. Evol. Microbiol.">
        <title>The Global Catalogue of Microorganisms (GCM) 10K type strain sequencing project: providing services to taxonomists for standard genome sequencing and annotation.</title>
        <authorList>
            <consortium name="The Broad Institute Genomics Platform"/>
            <consortium name="The Broad Institute Genome Sequencing Center for Infectious Disease"/>
            <person name="Wu L."/>
            <person name="Ma J."/>
        </authorList>
    </citation>
    <scope>NUCLEOTIDE SEQUENCE [LARGE SCALE GENOMIC DNA]</scope>
    <source>
        <strain evidence="6">JCM 18958</strain>
    </source>
</reference>
<keyword evidence="2 5" id="KW-0489">Methyltransferase</keyword>
<dbReference type="EMBL" id="BAABLN010000013">
    <property type="protein sequence ID" value="GAA4695844.1"/>
    <property type="molecule type" value="Genomic_DNA"/>
</dbReference>
<dbReference type="Gene3D" id="3.30.1330.30">
    <property type="match status" value="1"/>
</dbReference>
<name>A0ABP8WUN3_9MICC</name>
<evidence type="ECO:0000256" key="1">
    <source>
        <dbReference type="ARBA" id="ARBA00007228"/>
    </source>
</evidence>
<evidence type="ECO:0000256" key="3">
    <source>
        <dbReference type="ARBA" id="ARBA00022679"/>
    </source>
</evidence>
<dbReference type="SMART" id="SM00967">
    <property type="entry name" value="SpoU_sub_bind"/>
    <property type="match status" value="1"/>
</dbReference>
<dbReference type="InterPro" id="IPR013123">
    <property type="entry name" value="SpoU_subst-bd"/>
</dbReference>
<dbReference type="SUPFAM" id="SSF75217">
    <property type="entry name" value="alpha/beta knot"/>
    <property type="match status" value="1"/>
</dbReference>
<sequence length="306" mass="32091">MNFTERLGDRLLSNTRSDRVRDVAALTRRSIRSKRALFRAEGPQNVRETLRLALSDTPPPGLPGLDAVYVTEAELERHPDIAADLEALAERGGVFIRAVTAEVLAAMTDAVTPQGMLAVCSLPTLTLDLALARAELACVLVRVQDPGNAGTVVRAADAAGARAAVFTSGSVDPFNPKAVRSSAGSLFHVPVVTGAELAEIAVAARQHGLGILAADGYADILVDELADAALLRSAGVEPFAHTPYELSRPTAWLFGNEAQGLTDEEKAHADCAVAVPLYGAAESLNVGTAATVCLYASARAQRRAHP</sequence>
<dbReference type="RefSeq" id="WP_345310897.1">
    <property type="nucleotide sequence ID" value="NZ_BAABLN010000013.1"/>
</dbReference>
<dbReference type="InterPro" id="IPR001537">
    <property type="entry name" value="SpoU_MeTrfase"/>
</dbReference>
<feature type="domain" description="RNA 2-O ribose methyltransferase substrate binding" evidence="4">
    <location>
        <begin position="39"/>
        <end position="126"/>
    </location>
</feature>
<dbReference type="Gene3D" id="3.40.1280.10">
    <property type="match status" value="1"/>
</dbReference>
<dbReference type="InterPro" id="IPR029064">
    <property type="entry name" value="Ribosomal_eL30-like_sf"/>
</dbReference>
<dbReference type="SUPFAM" id="SSF55315">
    <property type="entry name" value="L30e-like"/>
    <property type="match status" value="1"/>
</dbReference>
<comment type="caution">
    <text evidence="5">The sequence shown here is derived from an EMBL/GenBank/DDBJ whole genome shotgun (WGS) entry which is preliminary data.</text>
</comment>
<protein>
    <submittedName>
        <fullName evidence="5">RNA methyltransferase</fullName>
    </submittedName>
</protein>
<proteinExistence type="inferred from homology"/>
<dbReference type="PANTHER" id="PTHR43191:SF2">
    <property type="entry name" value="RRNA METHYLTRANSFERASE 3, MITOCHONDRIAL"/>
    <property type="match status" value="1"/>
</dbReference>
<dbReference type="GO" id="GO:0032259">
    <property type="term" value="P:methylation"/>
    <property type="evidence" value="ECO:0007669"/>
    <property type="project" value="UniProtKB-KW"/>
</dbReference>
<evidence type="ECO:0000259" key="4">
    <source>
        <dbReference type="SMART" id="SM00967"/>
    </source>
</evidence>
<dbReference type="Pfam" id="PF00588">
    <property type="entry name" value="SpoU_methylase"/>
    <property type="match status" value="1"/>
</dbReference>
<dbReference type="Proteomes" id="UP001501446">
    <property type="component" value="Unassembled WGS sequence"/>
</dbReference>
<dbReference type="GO" id="GO:0008168">
    <property type="term" value="F:methyltransferase activity"/>
    <property type="evidence" value="ECO:0007669"/>
    <property type="project" value="UniProtKB-KW"/>
</dbReference>